<dbReference type="OrthoDB" id="5196541at2"/>
<dbReference type="GO" id="GO:0005829">
    <property type="term" value="C:cytosol"/>
    <property type="evidence" value="ECO:0007669"/>
    <property type="project" value="TreeGrafter"/>
</dbReference>
<accession>U3GUI3</accession>
<dbReference type="InterPro" id="IPR044992">
    <property type="entry name" value="ChyE-like"/>
</dbReference>
<dbReference type="HOGENOM" id="CLU_054974_4_0_11"/>
<dbReference type="Gene3D" id="3.40.50.880">
    <property type="match status" value="1"/>
</dbReference>
<protein>
    <recommendedName>
        <fullName evidence="1">Glutamine amidotransferase domain-containing protein</fullName>
    </recommendedName>
</protein>
<proteinExistence type="predicted"/>
<dbReference type="STRING" id="1348662.CARG_04985"/>
<dbReference type="PATRIC" id="fig|1348662.3.peg.979"/>
<dbReference type="PROSITE" id="PS51273">
    <property type="entry name" value="GATASE_TYPE_1"/>
    <property type="match status" value="1"/>
</dbReference>
<dbReference type="PANTHER" id="PTHR42695">
    <property type="entry name" value="GLUTAMINE AMIDOTRANSFERASE YLR126C-RELATED"/>
    <property type="match status" value="1"/>
</dbReference>
<name>U3GUI3_9CORY</name>
<dbReference type="InterPro" id="IPR029062">
    <property type="entry name" value="Class_I_gatase-like"/>
</dbReference>
<dbReference type="EMBL" id="CP006365">
    <property type="protein sequence ID" value="AGU15135.1"/>
    <property type="molecule type" value="Genomic_DNA"/>
</dbReference>
<keyword evidence="3" id="KW-1185">Reference proteome</keyword>
<dbReference type="GeneID" id="78249780"/>
<dbReference type="KEGG" id="caz:CARG_04985"/>
<dbReference type="Proteomes" id="UP000016943">
    <property type="component" value="Chromosome"/>
</dbReference>
<dbReference type="RefSeq" id="WP_020976287.1">
    <property type="nucleotide sequence ID" value="NC_022198.1"/>
</dbReference>
<dbReference type="eggNOG" id="COG0518">
    <property type="taxonomic scope" value="Bacteria"/>
</dbReference>
<gene>
    <name evidence="2" type="ORF">CARG_04985</name>
</gene>
<organism evidence="2 3">
    <name type="scientific">Corynebacterium argentoratense DSM 44202</name>
    <dbReference type="NCBI Taxonomy" id="1348662"/>
    <lineage>
        <taxon>Bacteria</taxon>
        <taxon>Bacillati</taxon>
        <taxon>Actinomycetota</taxon>
        <taxon>Actinomycetes</taxon>
        <taxon>Mycobacteriales</taxon>
        <taxon>Corynebacteriaceae</taxon>
        <taxon>Corynebacterium</taxon>
    </lineage>
</organism>
<reference evidence="2 3" key="1">
    <citation type="journal article" date="2013" name="Genome Announc.">
        <title>Whole-Genome Sequence of the Clinical Strain Corynebacterium argentoratense DSM 44202, Isolated from a Human Throat Specimen.</title>
        <authorList>
            <person name="Bomholt C."/>
            <person name="Glaub A."/>
            <person name="Gravermann K."/>
            <person name="Albersmeier A."/>
            <person name="Brinkrolf K."/>
            <person name="Ruckert C."/>
            <person name="Tauch A."/>
        </authorList>
    </citation>
    <scope>NUCLEOTIDE SEQUENCE [LARGE SCALE GENOMIC DNA]</scope>
    <source>
        <strain evidence="2">DSM 44202</strain>
    </source>
</reference>
<dbReference type="PANTHER" id="PTHR42695:SF5">
    <property type="entry name" value="GLUTAMINE AMIDOTRANSFERASE YLR126C-RELATED"/>
    <property type="match status" value="1"/>
</dbReference>
<dbReference type="AlphaFoldDB" id="U3GUI3"/>
<evidence type="ECO:0000259" key="1">
    <source>
        <dbReference type="Pfam" id="PF00117"/>
    </source>
</evidence>
<dbReference type="Pfam" id="PF00117">
    <property type="entry name" value="GATase"/>
    <property type="match status" value="1"/>
</dbReference>
<dbReference type="NCBIfam" id="NF005743">
    <property type="entry name" value="PRK07567.1"/>
    <property type="match status" value="1"/>
</dbReference>
<feature type="domain" description="Glutamine amidotransferase" evidence="1">
    <location>
        <begin position="48"/>
        <end position="195"/>
    </location>
</feature>
<evidence type="ECO:0000313" key="3">
    <source>
        <dbReference type="Proteomes" id="UP000016943"/>
    </source>
</evidence>
<sequence>MRPFLLLSTRPETLAAEAEYASFVDCLHIAPSQLEQRRVDQAPLGDVCLEDYAGVILGGGPFNNTDTDKSDLQRRVEADLAQLAAQLIEKDFPTFGACYGVGIIGTAIGADLDRAYAEEPAAVPISLTPEGLADPLCEGLPPEFHALVGHKENCSSLPQMATVLATGQQCPIQMFKTGDNVYVTQFHPELDHDSFAQRLDIYEDEGYFDPTEKRRINSQAARYAVDTSARLLHNFATRYMPWR</sequence>
<dbReference type="InterPro" id="IPR017926">
    <property type="entry name" value="GATASE"/>
</dbReference>
<dbReference type="CDD" id="cd01741">
    <property type="entry name" value="GATase1_1"/>
    <property type="match status" value="1"/>
</dbReference>
<dbReference type="SUPFAM" id="SSF52317">
    <property type="entry name" value="Class I glutamine amidotransferase-like"/>
    <property type="match status" value="1"/>
</dbReference>
<evidence type="ECO:0000313" key="2">
    <source>
        <dbReference type="EMBL" id="AGU15135.1"/>
    </source>
</evidence>